<evidence type="ECO:0000313" key="3">
    <source>
        <dbReference type="Proteomes" id="UP001304895"/>
    </source>
</evidence>
<dbReference type="AlphaFoldDB" id="A0AAN6UGH5"/>
<gene>
    <name evidence="2" type="ORF">BT67DRAFT_85211</name>
</gene>
<dbReference type="Proteomes" id="UP001304895">
    <property type="component" value="Unassembled WGS sequence"/>
</dbReference>
<sequence>MEAMFYVSKAQHTAADACVASSSVTQRTIQNGSRTADSPISMMAPFDVLRAASNPSYRRRGQASLLGPGQRNPRNETIGPRGASGMLRWRTRCLDDAGLLFVSSIWVVLGKCLIKARRPGSPCYATTLLYDVYHPRASRVWFGNSELCLGLPVPPSWGTFLAVPRRP</sequence>
<name>A0AAN6UGH5_9PEZI</name>
<accession>A0AAN6UGH5</accession>
<feature type="region of interest" description="Disordered" evidence="1">
    <location>
        <begin position="59"/>
        <end position="81"/>
    </location>
</feature>
<proteinExistence type="predicted"/>
<dbReference type="EMBL" id="MU853418">
    <property type="protein sequence ID" value="KAK4132295.1"/>
    <property type="molecule type" value="Genomic_DNA"/>
</dbReference>
<organism evidence="2 3">
    <name type="scientific">Trichocladium antarcticum</name>
    <dbReference type="NCBI Taxonomy" id="1450529"/>
    <lineage>
        <taxon>Eukaryota</taxon>
        <taxon>Fungi</taxon>
        <taxon>Dikarya</taxon>
        <taxon>Ascomycota</taxon>
        <taxon>Pezizomycotina</taxon>
        <taxon>Sordariomycetes</taxon>
        <taxon>Sordariomycetidae</taxon>
        <taxon>Sordariales</taxon>
        <taxon>Chaetomiaceae</taxon>
        <taxon>Trichocladium</taxon>
    </lineage>
</organism>
<reference evidence="2" key="1">
    <citation type="journal article" date="2023" name="Mol. Phylogenet. Evol.">
        <title>Genome-scale phylogeny and comparative genomics of the fungal order Sordariales.</title>
        <authorList>
            <person name="Hensen N."/>
            <person name="Bonometti L."/>
            <person name="Westerberg I."/>
            <person name="Brannstrom I.O."/>
            <person name="Guillou S."/>
            <person name="Cros-Aarteil S."/>
            <person name="Calhoun S."/>
            <person name="Haridas S."/>
            <person name="Kuo A."/>
            <person name="Mondo S."/>
            <person name="Pangilinan J."/>
            <person name="Riley R."/>
            <person name="LaButti K."/>
            <person name="Andreopoulos B."/>
            <person name="Lipzen A."/>
            <person name="Chen C."/>
            <person name="Yan M."/>
            <person name="Daum C."/>
            <person name="Ng V."/>
            <person name="Clum A."/>
            <person name="Steindorff A."/>
            <person name="Ohm R.A."/>
            <person name="Martin F."/>
            <person name="Silar P."/>
            <person name="Natvig D.O."/>
            <person name="Lalanne C."/>
            <person name="Gautier V."/>
            <person name="Ament-Velasquez S.L."/>
            <person name="Kruys A."/>
            <person name="Hutchinson M.I."/>
            <person name="Powell A.J."/>
            <person name="Barry K."/>
            <person name="Miller A.N."/>
            <person name="Grigoriev I.V."/>
            <person name="Debuchy R."/>
            <person name="Gladieux P."/>
            <person name="Hiltunen Thoren M."/>
            <person name="Johannesson H."/>
        </authorList>
    </citation>
    <scope>NUCLEOTIDE SEQUENCE</scope>
    <source>
        <strain evidence="2">CBS 123565</strain>
    </source>
</reference>
<evidence type="ECO:0000256" key="1">
    <source>
        <dbReference type="SAM" id="MobiDB-lite"/>
    </source>
</evidence>
<reference evidence="2" key="2">
    <citation type="submission" date="2023-05" db="EMBL/GenBank/DDBJ databases">
        <authorList>
            <consortium name="Lawrence Berkeley National Laboratory"/>
            <person name="Steindorff A."/>
            <person name="Hensen N."/>
            <person name="Bonometti L."/>
            <person name="Westerberg I."/>
            <person name="Brannstrom I.O."/>
            <person name="Guillou S."/>
            <person name="Cros-Aarteil S."/>
            <person name="Calhoun S."/>
            <person name="Haridas S."/>
            <person name="Kuo A."/>
            <person name="Mondo S."/>
            <person name="Pangilinan J."/>
            <person name="Riley R."/>
            <person name="Labutti K."/>
            <person name="Andreopoulos B."/>
            <person name="Lipzen A."/>
            <person name="Chen C."/>
            <person name="Yanf M."/>
            <person name="Daum C."/>
            <person name="Ng V."/>
            <person name="Clum A."/>
            <person name="Ohm R."/>
            <person name="Martin F."/>
            <person name="Silar P."/>
            <person name="Natvig D."/>
            <person name="Lalanne C."/>
            <person name="Gautier V."/>
            <person name="Ament-Velasquez S.L."/>
            <person name="Kruys A."/>
            <person name="Hutchinson M.I."/>
            <person name="Powell A.J."/>
            <person name="Barry K."/>
            <person name="Miller A.N."/>
            <person name="Grigoriev I.V."/>
            <person name="Debuchy R."/>
            <person name="Gladieux P."/>
            <person name="Thoren M.H."/>
            <person name="Johannesson H."/>
        </authorList>
    </citation>
    <scope>NUCLEOTIDE SEQUENCE</scope>
    <source>
        <strain evidence="2">CBS 123565</strain>
    </source>
</reference>
<evidence type="ECO:0000313" key="2">
    <source>
        <dbReference type="EMBL" id="KAK4132295.1"/>
    </source>
</evidence>
<protein>
    <submittedName>
        <fullName evidence="2">Uncharacterized protein</fullName>
    </submittedName>
</protein>
<comment type="caution">
    <text evidence="2">The sequence shown here is derived from an EMBL/GenBank/DDBJ whole genome shotgun (WGS) entry which is preliminary data.</text>
</comment>
<keyword evidence="3" id="KW-1185">Reference proteome</keyword>